<dbReference type="InterPro" id="IPR011528">
    <property type="entry name" value="NERD"/>
</dbReference>
<dbReference type="InterPro" id="IPR013498">
    <property type="entry name" value="Topo_IA_Znf"/>
</dbReference>
<accession>A0A2T7UN65</accession>
<keyword evidence="4" id="KW-1185">Reference proteome</keyword>
<dbReference type="Gene3D" id="3.30.65.10">
    <property type="entry name" value="Bacterial Topoisomerase I, domain 1"/>
    <property type="match status" value="1"/>
</dbReference>
<evidence type="ECO:0000313" key="4">
    <source>
        <dbReference type="Proteomes" id="UP000244810"/>
    </source>
</evidence>
<dbReference type="GO" id="GO:0003916">
    <property type="term" value="F:DNA topoisomerase activity"/>
    <property type="evidence" value="ECO:0007669"/>
    <property type="project" value="InterPro"/>
</dbReference>
<dbReference type="OrthoDB" id="9805504at2"/>
<evidence type="ECO:0000313" key="3">
    <source>
        <dbReference type="EMBL" id="PVE46079.1"/>
    </source>
</evidence>
<proteinExistence type="predicted"/>
<protein>
    <recommendedName>
        <fullName evidence="2">NERD domain-containing protein</fullName>
    </recommendedName>
</protein>
<dbReference type="Pfam" id="PF08378">
    <property type="entry name" value="NERD"/>
    <property type="match status" value="1"/>
</dbReference>
<dbReference type="Proteomes" id="UP000244810">
    <property type="component" value="Unassembled WGS sequence"/>
</dbReference>
<dbReference type="EMBL" id="QDDR01000010">
    <property type="protein sequence ID" value="PVE46079.1"/>
    <property type="molecule type" value="Genomic_DNA"/>
</dbReference>
<dbReference type="GO" id="GO:0005694">
    <property type="term" value="C:chromosome"/>
    <property type="evidence" value="ECO:0007669"/>
    <property type="project" value="InterPro"/>
</dbReference>
<gene>
    <name evidence="3" type="ORF">DDE23_17960</name>
</gene>
<sequence>MGRGGDRGLALRPLERRDPQGRLTGARPPRTPVGCVLARTIPEQRKGRPRGPFLPSTRGAKAAGCWGGLKCLRAVASQTQVRPVINVPPVRGRQRRLQRPYPAHIGHSQIRIVGQKIPRVLIELVVALDVGLEARRVGQSLDAAVGVAGIVQGAADIAGHPFHESNVEPEIGPDPRLKEPANVLRILVIVRDRRLGAQRLAMPVEPRPWLGPLGHGQRPFSRIEEMGDAVEDREFAAARRQAKRAGMGGQLILAPIPPPDFRPGGEGSDVGSCFHGILSGQAPAAMARLTTPPGQVNRRAFASALPLGHPPQSRIHRRRQRLPEVPVSPYVIALPILAIVAALLGALLNSPSRIGAAGERLVARWLAKNLPPEEYRIVNDLILPHRDRTTQIDHVVLSRFGIAVIETKTMSGWIFGDGTEGRWTQVIYGRKYRMQNPLHQNALHVRALCRLLGIPAANVDSFVVFMGSARPKTAMPPAVAWGARALGQRIRARREPVFTDAQLAAFEARLRAPDLASTRATQRAHVLGVKATLKDRAEAVQRCPECGAPLVQRMPRSGGTGFLGCSTFPKCRGTRPLAPPPVRPTVRPAAGADTPPADADSHGTILPNP</sequence>
<dbReference type="PROSITE" id="PS50965">
    <property type="entry name" value="NERD"/>
    <property type="match status" value="1"/>
</dbReference>
<feature type="region of interest" description="Disordered" evidence="1">
    <location>
        <begin position="573"/>
        <end position="609"/>
    </location>
</feature>
<dbReference type="GO" id="GO:0006265">
    <property type="term" value="P:DNA topological change"/>
    <property type="evidence" value="ECO:0007669"/>
    <property type="project" value="InterPro"/>
</dbReference>
<feature type="domain" description="NERD" evidence="2">
    <location>
        <begin position="354"/>
        <end position="471"/>
    </location>
</feature>
<comment type="caution">
    <text evidence="3">The sequence shown here is derived from an EMBL/GenBank/DDBJ whole genome shotgun (WGS) entry which is preliminary data.</text>
</comment>
<reference evidence="3 4" key="1">
    <citation type="journal article" date="2011" name="Syst. Appl. Microbiol.">
        <title>Defluviimonas denitrificans gen. nov., sp. nov., and Pararhodobacter aggregans gen. nov., sp. nov., non-phototrophic Rhodobacteraceae from the biofilter of a marine aquaculture.</title>
        <authorList>
            <person name="Foesel B.U."/>
            <person name="Drake H.L."/>
            <person name="Schramm A."/>
        </authorList>
    </citation>
    <scope>NUCLEOTIDE SEQUENCE [LARGE SCALE GENOMIC DNA]</scope>
    <source>
        <strain evidence="3 4">D1-19</strain>
    </source>
</reference>
<dbReference type="SUPFAM" id="SSF57783">
    <property type="entry name" value="Zinc beta-ribbon"/>
    <property type="match status" value="1"/>
</dbReference>
<dbReference type="GO" id="GO:0003677">
    <property type="term" value="F:DNA binding"/>
    <property type="evidence" value="ECO:0007669"/>
    <property type="project" value="InterPro"/>
</dbReference>
<evidence type="ECO:0000259" key="2">
    <source>
        <dbReference type="PROSITE" id="PS50965"/>
    </source>
</evidence>
<feature type="region of interest" description="Disordered" evidence="1">
    <location>
        <begin position="1"/>
        <end position="33"/>
    </location>
</feature>
<organism evidence="3 4">
    <name type="scientific">Pararhodobacter aggregans</name>
    <dbReference type="NCBI Taxonomy" id="404875"/>
    <lineage>
        <taxon>Bacteria</taxon>
        <taxon>Pseudomonadati</taxon>
        <taxon>Pseudomonadota</taxon>
        <taxon>Alphaproteobacteria</taxon>
        <taxon>Rhodobacterales</taxon>
        <taxon>Paracoccaceae</taxon>
        <taxon>Pararhodobacter</taxon>
    </lineage>
</organism>
<evidence type="ECO:0000256" key="1">
    <source>
        <dbReference type="SAM" id="MobiDB-lite"/>
    </source>
</evidence>
<feature type="compositionally biased region" description="Low complexity" evidence="1">
    <location>
        <begin position="584"/>
        <end position="598"/>
    </location>
</feature>
<dbReference type="AlphaFoldDB" id="A0A2T7UN65"/>
<dbReference type="Pfam" id="PF01396">
    <property type="entry name" value="Zn_ribbon_Top1"/>
    <property type="match status" value="1"/>
</dbReference>
<name>A0A2T7UN65_9RHOB</name>